<keyword evidence="1 5" id="KW-0963">Cytoplasm</keyword>
<dbReference type="Proteomes" id="UP000051330">
    <property type="component" value="Unassembled WGS sequence"/>
</dbReference>
<dbReference type="GO" id="GO:0043022">
    <property type="term" value="F:ribosome binding"/>
    <property type="evidence" value="ECO:0007669"/>
    <property type="project" value="InterPro"/>
</dbReference>
<dbReference type="InterPro" id="IPR011033">
    <property type="entry name" value="PRC_barrel-like_sf"/>
</dbReference>
<keyword evidence="2 5" id="KW-0690">Ribosome biogenesis</keyword>
<comment type="similarity">
    <text evidence="5">Belongs to the RimM family.</text>
</comment>
<dbReference type="GO" id="GO:0042274">
    <property type="term" value="P:ribosomal small subunit biogenesis"/>
    <property type="evidence" value="ECO:0007669"/>
    <property type="project" value="UniProtKB-UniRule"/>
</dbReference>
<dbReference type="SUPFAM" id="SSF50447">
    <property type="entry name" value="Translation proteins"/>
    <property type="match status" value="1"/>
</dbReference>
<dbReference type="AlphaFoldDB" id="A0A0R1MZK6"/>
<sequence>MDLLRVGKIVNTQGIKGELRVIAITDFPADRFAAGKTLYVGTSAAEAQPVTVVSARPHKQFILVQLANYDTIDAVLGFKGQTLYAAATDEPPLADGEYYYHQIIGLQVIDEESGEDLGQVQEILSPGANDVWVVTKPNTPDLLLPYIPPVVHKIDLPAGKVYVTLMEGMR</sequence>
<dbReference type="GO" id="GO:0006364">
    <property type="term" value="P:rRNA processing"/>
    <property type="evidence" value="ECO:0007669"/>
    <property type="project" value="UniProtKB-UniRule"/>
</dbReference>
<reference evidence="8 9" key="1">
    <citation type="journal article" date="2015" name="Genome Announc.">
        <title>Expanding the biotechnology potential of lactobacilli through comparative genomics of 213 strains and associated genera.</title>
        <authorList>
            <person name="Sun Z."/>
            <person name="Harris H.M."/>
            <person name="McCann A."/>
            <person name="Guo C."/>
            <person name="Argimon S."/>
            <person name="Zhang W."/>
            <person name="Yang X."/>
            <person name="Jeffery I.B."/>
            <person name="Cooney J.C."/>
            <person name="Kagawa T.F."/>
            <person name="Liu W."/>
            <person name="Song Y."/>
            <person name="Salvetti E."/>
            <person name="Wrobel A."/>
            <person name="Rasinkangas P."/>
            <person name="Parkhill J."/>
            <person name="Rea M.C."/>
            <person name="O'Sullivan O."/>
            <person name="Ritari J."/>
            <person name="Douillard F.P."/>
            <person name="Paul Ross R."/>
            <person name="Yang R."/>
            <person name="Briner A.E."/>
            <person name="Felis G.E."/>
            <person name="de Vos W.M."/>
            <person name="Barrangou R."/>
            <person name="Klaenhammer T.R."/>
            <person name="Caufield P.W."/>
            <person name="Cui Y."/>
            <person name="Zhang H."/>
            <person name="O'Toole P.W."/>
        </authorList>
    </citation>
    <scope>NUCLEOTIDE SEQUENCE [LARGE SCALE GENOMIC DNA]</scope>
    <source>
        <strain evidence="8 9">DSM 12744</strain>
    </source>
</reference>
<accession>A0A0R1MZK6</accession>
<comment type="caution">
    <text evidence="8">The sequence shown here is derived from an EMBL/GenBank/DDBJ whole genome shotgun (WGS) entry which is preliminary data.</text>
</comment>
<dbReference type="STRING" id="1423792.FD09_GL002509"/>
<organism evidence="8 9">
    <name type="scientific">Schleiferilactobacillus perolens DSM 12744</name>
    <dbReference type="NCBI Taxonomy" id="1423792"/>
    <lineage>
        <taxon>Bacteria</taxon>
        <taxon>Bacillati</taxon>
        <taxon>Bacillota</taxon>
        <taxon>Bacilli</taxon>
        <taxon>Lactobacillales</taxon>
        <taxon>Lactobacillaceae</taxon>
        <taxon>Schleiferilactobacillus</taxon>
    </lineage>
</organism>
<comment type="function">
    <text evidence="5">An accessory protein needed during the final step in the assembly of 30S ribosomal subunit, possibly for assembly of the head region. Essential for efficient processing of 16S rRNA. May be needed both before and after RbfA during the maturation of 16S rRNA. It has affinity for free ribosomal 30S subunits but not for 70S ribosomes.</text>
</comment>
<keyword evidence="3 5" id="KW-0698">rRNA processing</keyword>
<gene>
    <name evidence="5" type="primary">rimM</name>
    <name evidence="8" type="ORF">FD09_GL002509</name>
</gene>
<dbReference type="EMBL" id="AZEC01000005">
    <property type="protein sequence ID" value="KRL12969.1"/>
    <property type="molecule type" value="Genomic_DNA"/>
</dbReference>
<dbReference type="GO" id="GO:0005840">
    <property type="term" value="C:ribosome"/>
    <property type="evidence" value="ECO:0007669"/>
    <property type="project" value="InterPro"/>
</dbReference>
<proteinExistence type="inferred from homology"/>
<comment type="subunit">
    <text evidence="5">Binds ribosomal protein uS19.</text>
</comment>
<evidence type="ECO:0000313" key="9">
    <source>
        <dbReference type="Proteomes" id="UP000051330"/>
    </source>
</evidence>
<name>A0A0R1MZK6_9LACO</name>
<keyword evidence="4 5" id="KW-0143">Chaperone</keyword>
<dbReference type="HAMAP" id="MF_00014">
    <property type="entry name" value="Ribosome_mat_RimM"/>
    <property type="match status" value="1"/>
</dbReference>
<feature type="domain" description="PRC-barrel" evidence="7">
    <location>
        <begin position="96"/>
        <end position="169"/>
    </location>
</feature>
<dbReference type="PANTHER" id="PTHR33692:SF1">
    <property type="entry name" value="RIBOSOME MATURATION FACTOR RIMM"/>
    <property type="match status" value="1"/>
</dbReference>
<dbReference type="InterPro" id="IPR009000">
    <property type="entry name" value="Transl_B-barrel_sf"/>
</dbReference>
<protein>
    <recommendedName>
        <fullName evidence="5">Ribosome maturation factor RimM</fullName>
    </recommendedName>
</protein>
<evidence type="ECO:0000256" key="2">
    <source>
        <dbReference type="ARBA" id="ARBA00022517"/>
    </source>
</evidence>
<dbReference type="InterPro" id="IPR002676">
    <property type="entry name" value="RimM_N"/>
</dbReference>
<dbReference type="InterPro" id="IPR036976">
    <property type="entry name" value="RimM_N_sf"/>
</dbReference>
<dbReference type="Gene3D" id="2.30.30.240">
    <property type="entry name" value="PRC-barrel domain"/>
    <property type="match status" value="1"/>
</dbReference>
<evidence type="ECO:0000259" key="7">
    <source>
        <dbReference type="Pfam" id="PF05239"/>
    </source>
</evidence>
<evidence type="ECO:0000256" key="4">
    <source>
        <dbReference type="ARBA" id="ARBA00023186"/>
    </source>
</evidence>
<dbReference type="InterPro" id="IPR027275">
    <property type="entry name" value="PRC-brl_dom"/>
</dbReference>
<evidence type="ECO:0000256" key="1">
    <source>
        <dbReference type="ARBA" id="ARBA00022490"/>
    </source>
</evidence>
<dbReference type="Pfam" id="PF01782">
    <property type="entry name" value="RimM"/>
    <property type="match status" value="1"/>
</dbReference>
<dbReference type="NCBIfam" id="TIGR02273">
    <property type="entry name" value="16S_RimM"/>
    <property type="match status" value="1"/>
</dbReference>
<dbReference type="SUPFAM" id="SSF50346">
    <property type="entry name" value="PRC-barrel domain"/>
    <property type="match status" value="1"/>
</dbReference>
<dbReference type="Gene3D" id="2.40.30.60">
    <property type="entry name" value="RimM"/>
    <property type="match status" value="1"/>
</dbReference>
<dbReference type="Pfam" id="PF05239">
    <property type="entry name" value="PRC"/>
    <property type="match status" value="1"/>
</dbReference>
<comment type="domain">
    <text evidence="5">The PRC barrel domain binds ribosomal protein uS19.</text>
</comment>
<keyword evidence="9" id="KW-1185">Reference proteome</keyword>
<dbReference type="InterPro" id="IPR011961">
    <property type="entry name" value="RimM"/>
</dbReference>
<dbReference type="GO" id="GO:0005737">
    <property type="term" value="C:cytoplasm"/>
    <property type="evidence" value="ECO:0007669"/>
    <property type="project" value="UniProtKB-SubCell"/>
</dbReference>
<evidence type="ECO:0000313" key="8">
    <source>
        <dbReference type="EMBL" id="KRL12969.1"/>
    </source>
</evidence>
<evidence type="ECO:0000256" key="3">
    <source>
        <dbReference type="ARBA" id="ARBA00022552"/>
    </source>
</evidence>
<dbReference type="PATRIC" id="fig|1423792.3.peg.2557"/>
<evidence type="ECO:0000259" key="6">
    <source>
        <dbReference type="Pfam" id="PF01782"/>
    </source>
</evidence>
<feature type="domain" description="RimM N-terminal" evidence="6">
    <location>
        <begin position="6"/>
        <end position="87"/>
    </location>
</feature>
<comment type="subcellular location">
    <subcellularLocation>
        <location evidence="5">Cytoplasm</location>
    </subcellularLocation>
</comment>
<dbReference type="RefSeq" id="WP_057819867.1">
    <property type="nucleotide sequence ID" value="NZ_AZEC01000005.1"/>
</dbReference>
<evidence type="ECO:0000256" key="5">
    <source>
        <dbReference type="HAMAP-Rule" id="MF_00014"/>
    </source>
</evidence>
<dbReference type="PANTHER" id="PTHR33692">
    <property type="entry name" value="RIBOSOME MATURATION FACTOR RIMM"/>
    <property type="match status" value="1"/>
</dbReference>
<dbReference type="OrthoDB" id="9810331at2"/>